<dbReference type="FunFam" id="3.30.930.10:FF:000038">
    <property type="entry name" value="Aspartate--tRNA ligase"/>
    <property type="match status" value="1"/>
</dbReference>
<evidence type="ECO:0000256" key="9">
    <source>
        <dbReference type="ARBA" id="ARBA00023146"/>
    </source>
</evidence>
<proteinExistence type="inferred from homology"/>
<dbReference type="OrthoDB" id="372395at2759"/>
<dbReference type="Pfam" id="PF00152">
    <property type="entry name" value="tRNA-synt_2"/>
    <property type="match status" value="1"/>
</dbReference>
<comment type="similarity">
    <text evidence="2">Belongs to the class-II aminoacyl-tRNA synthetase family. Type 2 subfamily.</text>
</comment>
<evidence type="ECO:0000259" key="13">
    <source>
        <dbReference type="PROSITE" id="PS50862"/>
    </source>
</evidence>
<dbReference type="GO" id="GO:0005829">
    <property type="term" value="C:cytosol"/>
    <property type="evidence" value="ECO:0007669"/>
    <property type="project" value="TreeGrafter"/>
</dbReference>
<organism evidence="14 15">
    <name type="scientific">Metarhizium anisopliae BRIP 53293</name>
    <dbReference type="NCBI Taxonomy" id="1291518"/>
    <lineage>
        <taxon>Eukaryota</taxon>
        <taxon>Fungi</taxon>
        <taxon>Dikarya</taxon>
        <taxon>Ascomycota</taxon>
        <taxon>Pezizomycotina</taxon>
        <taxon>Sordariomycetes</taxon>
        <taxon>Hypocreomycetidae</taxon>
        <taxon>Hypocreales</taxon>
        <taxon>Clavicipitaceae</taxon>
        <taxon>Metarhizium</taxon>
    </lineage>
</organism>
<evidence type="ECO:0000256" key="4">
    <source>
        <dbReference type="ARBA" id="ARBA00022490"/>
    </source>
</evidence>
<dbReference type="Proteomes" id="UP000054544">
    <property type="component" value="Unassembled WGS sequence"/>
</dbReference>
<dbReference type="InterPro" id="IPR002312">
    <property type="entry name" value="Asp/Asn-tRNA-synth_IIb"/>
</dbReference>
<dbReference type="EC" id="6.1.1.12" evidence="3"/>
<name>A0A0D9NLQ0_METAN</name>
<evidence type="ECO:0000256" key="5">
    <source>
        <dbReference type="ARBA" id="ARBA00022598"/>
    </source>
</evidence>
<feature type="compositionally biased region" description="Polar residues" evidence="12">
    <location>
        <begin position="26"/>
        <end position="41"/>
    </location>
</feature>
<dbReference type="InterPro" id="IPR045864">
    <property type="entry name" value="aa-tRNA-synth_II/BPL/LPL"/>
</dbReference>
<dbReference type="InterPro" id="IPR004523">
    <property type="entry name" value="Asp-tRNA_synthase_2"/>
</dbReference>
<evidence type="ECO:0000256" key="7">
    <source>
        <dbReference type="ARBA" id="ARBA00022840"/>
    </source>
</evidence>
<keyword evidence="8" id="KW-0648">Protein biosynthesis</keyword>
<comment type="subcellular location">
    <subcellularLocation>
        <location evidence="1">Cytoplasm</location>
    </subcellularLocation>
</comment>
<keyword evidence="5" id="KW-0436">Ligase</keyword>
<dbReference type="InterPro" id="IPR004364">
    <property type="entry name" value="Aa-tRNA-synt_II"/>
</dbReference>
<dbReference type="AlphaFoldDB" id="A0A0D9NLQ0"/>
<evidence type="ECO:0000256" key="1">
    <source>
        <dbReference type="ARBA" id="ARBA00004496"/>
    </source>
</evidence>
<dbReference type="SUPFAM" id="SSF55681">
    <property type="entry name" value="Class II aaRS and biotin synthetases"/>
    <property type="match status" value="1"/>
</dbReference>
<evidence type="ECO:0000256" key="11">
    <source>
        <dbReference type="ARBA" id="ARBA00070516"/>
    </source>
</evidence>
<evidence type="ECO:0000313" key="15">
    <source>
        <dbReference type="Proteomes" id="UP000054544"/>
    </source>
</evidence>
<dbReference type="HAMAP" id="MF_02075">
    <property type="entry name" value="Asp_tRNA_synth_type2"/>
    <property type="match status" value="1"/>
</dbReference>
<evidence type="ECO:0000256" key="12">
    <source>
        <dbReference type="SAM" id="MobiDB-lite"/>
    </source>
</evidence>
<keyword evidence="6" id="KW-0547">Nucleotide-binding</keyword>
<dbReference type="InterPro" id="IPR012340">
    <property type="entry name" value="NA-bd_OB-fold"/>
</dbReference>
<accession>A0A0D9NLQ0</accession>
<feature type="region of interest" description="Disordered" evidence="12">
    <location>
        <begin position="26"/>
        <end position="53"/>
    </location>
</feature>
<dbReference type="PANTHER" id="PTHR43450:SF1">
    <property type="entry name" value="ASPARTATE--TRNA LIGASE, CYTOPLASMIC"/>
    <property type="match status" value="1"/>
</dbReference>
<evidence type="ECO:0000256" key="3">
    <source>
        <dbReference type="ARBA" id="ARBA00012841"/>
    </source>
</evidence>
<dbReference type="GO" id="GO:0017101">
    <property type="term" value="C:aminoacyl-tRNA synthetase multienzyme complex"/>
    <property type="evidence" value="ECO:0007669"/>
    <property type="project" value="TreeGrafter"/>
</dbReference>
<gene>
    <name evidence="14" type="ORF">H634G_09994</name>
</gene>
<dbReference type="InterPro" id="IPR006195">
    <property type="entry name" value="aa-tRNA-synth_II"/>
</dbReference>
<sequence>MTLPLVTPPLPLNRMTFFFPRRGQSPITTKTSIMEESSAPTSKKGAKKAEAKAKKEALKAQRAAELAAAAAAVNLEDDPAKDNYGNKQTTTSAFSQDAQEVEIRSIDETYNEKTVIVRAWLQKSRVQSAKMGFVELRKGGNWDIQGVIMASDEEPLVSRRMVKWVASINPESFVAVEAKVKKPLEPVKSCRVSGFELHITKCFVLAPAPAVLGMTIGTASQPIVNFSDESDQAGDVDAGKAVEAASEHTAPAASMLTHLDNIAMHKRAPVQQAIADIRIEVKRLFRSYLDSRGFKEFEPPCLIGAASEGGGNVFRLAYFGEEAFLAQSPQFYKQFEIAGGRERVFSIGPVFRAENSNTPRHMTEFTGLDLEMEIKESYTEVISILEGVLLSIFRGIQERCANEIETVRAVYHSEPLLLPEPGKEVRLTFAEAQKLLREEGPPEFANVRDDEDMSTPQEKALGQVVRTKYKTDFFVVDKFPETARPFYAKLDDAGTTVGDGVRVTNAYDMFLRGQEVLSGGQRIHDPVELEARIRSKGVDPKSGGIKEYLTTFQQVGVPPHGGGGIGLDRVVAWILGLPSVHLAAYYPRTPKRLLP</sequence>
<dbReference type="PROSITE" id="PS50862">
    <property type="entry name" value="AA_TRNA_LIGASE_II"/>
    <property type="match status" value="1"/>
</dbReference>
<evidence type="ECO:0000313" key="14">
    <source>
        <dbReference type="EMBL" id="KJK74683.1"/>
    </source>
</evidence>
<dbReference type="CDD" id="cd04320">
    <property type="entry name" value="AspRS_cyto_N"/>
    <property type="match status" value="1"/>
</dbReference>
<feature type="domain" description="Aminoacyl-transfer RNA synthetases class-II family profile" evidence="13">
    <location>
        <begin position="277"/>
        <end position="595"/>
    </location>
</feature>
<evidence type="ECO:0000256" key="6">
    <source>
        <dbReference type="ARBA" id="ARBA00022741"/>
    </source>
</evidence>
<dbReference type="PANTHER" id="PTHR43450">
    <property type="entry name" value="ASPARTYL-TRNA SYNTHETASE"/>
    <property type="match status" value="1"/>
</dbReference>
<dbReference type="Gene3D" id="3.30.930.10">
    <property type="entry name" value="Bira Bifunctional Protein, Domain 2"/>
    <property type="match status" value="1"/>
</dbReference>
<dbReference type="Gene3D" id="2.40.50.140">
    <property type="entry name" value="Nucleic acid-binding proteins"/>
    <property type="match status" value="1"/>
</dbReference>
<dbReference type="EMBL" id="KE384755">
    <property type="protein sequence ID" value="KJK74683.1"/>
    <property type="molecule type" value="Genomic_DNA"/>
</dbReference>
<dbReference type="STRING" id="1291518.A0A0D9NLQ0"/>
<dbReference type="PRINTS" id="PR01042">
    <property type="entry name" value="TRNASYNTHASP"/>
</dbReference>
<keyword evidence="7" id="KW-0067">ATP-binding</keyword>
<keyword evidence="15" id="KW-1185">Reference proteome</keyword>
<dbReference type="GO" id="GO:0005524">
    <property type="term" value="F:ATP binding"/>
    <property type="evidence" value="ECO:0007669"/>
    <property type="project" value="UniProtKB-KW"/>
</dbReference>
<protein>
    <recommendedName>
        <fullName evidence="11">Probable aspartate--tRNA ligase, cytoplasmic</fullName>
        <ecNumber evidence="3">6.1.1.12</ecNumber>
    </recommendedName>
</protein>
<reference evidence="15" key="1">
    <citation type="journal article" date="2014" name="BMC Genomics">
        <title>The genome sequence of the biocontrol fungus Metarhizium anisopliae and comparative genomics of Metarhizium species.</title>
        <authorList>
            <person name="Pattemore J.A."/>
            <person name="Hane J.K."/>
            <person name="Williams A.H."/>
            <person name="Wilson B.A."/>
            <person name="Stodart B.J."/>
            <person name="Ash G.J."/>
        </authorList>
    </citation>
    <scope>NUCLEOTIDE SEQUENCE [LARGE SCALE GENOMIC DNA]</scope>
    <source>
        <strain evidence="15">BRIP 53293</strain>
    </source>
</reference>
<keyword evidence="9" id="KW-0030">Aminoacyl-tRNA synthetase</keyword>
<dbReference type="GO" id="GO:0006422">
    <property type="term" value="P:aspartyl-tRNA aminoacylation"/>
    <property type="evidence" value="ECO:0007669"/>
    <property type="project" value="InterPro"/>
</dbReference>
<keyword evidence="4" id="KW-0963">Cytoplasm</keyword>
<evidence type="ECO:0000256" key="8">
    <source>
        <dbReference type="ARBA" id="ARBA00022917"/>
    </source>
</evidence>
<comment type="catalytic activity">
    <reaction evidence="10">
        <text>tRNA(Asp) + L-aspartate + ATP = L-aspartyl-tRNA(Asp) + AMP + diphosphate</text>
        <dbReference type="Rhea" id="RHEA:19649"/>
        <dbReference type="Rhea" id="RHEA-COMP:9660"/>
        <dbReference type="Rhea" id="RHEA-COMP:9678"/>
        <dbReference type="ChEBI" id="CHEBI:29991"/>
        <dbReference type="ChEBI" id="CHEBI:30616"/>
        <dbReference type="ChEBI" id="CHEBI:33019"/>
        <dbReference type="ChEBI" id="CHEBI:78442"/>
        <dbReference type="ChEBI" id="CHEBI:78516"/>
        <dbReference type="ChEBI" id="CHEBI:456215"/>
        <dbReference type="EC" id="6.1.1.12"/>
    </reaction>
</comment>
<dbReference type="SUPFAM" id="SSF50249">
    <property type="entry name" value="Nucleic acid-binding proteins"/>
    <property type="match status" value="1"/>
</dbReference>
<dbReference type="GO" id="GO:0003723">
    <property type="term" value="F:RNA binding"/>
    <property type="evidence" value="ECO:0007669"/>
    <property type="project" value="TreeGrafter"/>
</dbReference>
<evidence type="ECO:0000256" key="2">
    <source>
        <dbReference type="ARBA" id="ARBA00005312"/>
    </source>
</evidence>
<evidence type="ECO:0000256" key="10">
    <source>
        <dbReference type="ARBA" id="ARBA00047904"/>
    </source>
</evidence>
<dbReference type="GO" id="GO:0004815">
    <property type="term" value="F:aspartate-tRNA ligase activity"/>
    <property type="evidence" value="ECO:0007669"/>
    <property type="project" value="UniProtKB-EC"/>
</dbReference>